<comment type="similarity">
    <text evidence="3 11">Belongs to the carbohydrate kinase PfkB family.</text>
</comment>
<dbReference type="InterPro" id="IPR001805">
    <property type="entry name" value="Adenokinase"/>
</dbReference>
<evidence type="ECO:0000256" key="9">
    <source>
        <dbReference type="ARBA" id="ARBA00022840"/>
    </source>
</evidence>
<evidence type="ECO:0000256" key="4">
    <source>
        <dbReference type="ARBA" id="ARBA00012119"/>
    </source>
</evidence>
<dbReference type="GO" id="GO:0005524">
    <property type="term" value="F:ATP binding"/>
    <property type="evidence" value="ECO:0007669"/>
    <property type="project" value="UniProtKB-UniRule"/>
</dbReference>
<dbReference type="UniPathway" id="UPA00588">
    <property type="reaction ID" value="UER00659"/>
</dbReference>
<dbReference type="GO" id="GO:0005829">
    <property type="term" value="C:cytosol"/>
    <property type="evidence" value="ECO:0007669"/>
    <property type="project" value="TreeGrafter"/>
</dbReference>
<proteinExistence type="inferred from homology"/>
<keyword evidence="6 11" id="KW-0660">Purine salvage</keyword>
<dbReference type="OrthoDB" id="432447at2759"/>
<dbReference type="PROSITE" id="PS00584">
    <property type="entry name" value="PFKB_KINASES_2"/>
    <property type="match status" value="1"/>
</dbReference>
<dbReference type="Gene3D" id="3.30.1110.10">
    <property type="match status" value="1"/>
</dbReference>
<accession>A0A1E3QPZ4</accession>
<feature type="active site" description="Proton acceptor" evidence="10">
    <location>
        <position position="300"/>
    </location>
</feature>
<comment type="catalytic activity">
    <reaction evidence="11">
        <text>adenosine + ATP = AMP + ADP + H(+)</text>
        <dbReference type="Rhea" id="RHEA:20824"/>
        <dbReference type="ChEBI" id="CHEBI:15378"/>
        <dbReference type="ChEBI" id="CHEBI:16335"/>
        <dbReference type="ChEBI" id="CHEBI:30616"/>
        <dbReference type="ChEBI" id="CHEBI:456215"/>
        <dbReference type="ChEBI" id="CHEBI:456216"/>
        <dbReference type="EC" id="2.7.1.20"/>
    </reaction>
</comment>
<keyword evidence="14" id="KW-1185">Reference proteome</keyword>
<dbReference type="EC" id="2.7.1.20" evidence="4 11"/>
<evidence type="ECO:0000256" key="6">
    <source>
        <dbReference type="ARBA" id="ARBA00022726"/>
    </source>
</evidence>
<keyword evidence="9 11" id="KW-0067">ATP-binding</keyword>
<protein>
    <recommendedName>
        <fullName evidence="4 11">Adenosine kinase</fullName>
        <shortName evidence="11">AK</shortName>
        <ecNumber evidence="4 11">2.7.1.20</ecNumber>
    </recommendedName>
    <alternativeName>
        <fullName evidence="11">Adenosine 5'-phosphotransferase</fullName>
    </alternativeName>
</protein>
<dbReference type="SUPFAM" id="SSF53613">
    <property type="entry name" value="Ribokinase-like"/>
    <property type="match status" value="1"/>
</dbReference>
<dbReference type="AlphaFoldDB" id="A0A1E3QPZ4"/>
<gene>
    <name evidence="13" type="ORF">BABINDRAFT_171721</name>
</gene>
<evidence type="ECO:0000256" key="7">
    <source>
        <dbReference type="ARBA" id="ARBA00022741"/>
    </source>
</evidence>
<dbReference type="PRINTS" id="PR00989">
    <property type="entry name" value="ADENOKINASE"/>
</dbReference>
<dbReference type="PANTHER" id="PTHR45769:SF3">
    <property type="entry name" value="ADENOSINE KINASE"/>
    <property type="match status" value="1"/>
</dbReference>
<comment type="function">
    <text evidence="11">ATP dependent phosphorylation of adenosine and other related nucleoside analogs to monophosphate derivatives.</text>
</comment>
<dbReference type="GO" id="GO:0044209">
    <property type="term" value="P:AMP salvage"/>
    <property type="evidence" value="ECO:0007669"/>
    <property type="project" value="UniProtKB-UniRule"/>
</dbReference>
<dbReference type="Gene3D" id="3.40.1190.20">
    <property type="match status" value="1"/>
</dbReference>
<dbReference type="InterPro" id="IPR029056">
    <property type="entry name" value="Ribokinase-like"/>
</dbReference>
<evidence type="ECO:0000256" key="2">
    <source>
        <dbReference type="ARBA" id="ARBA00004801"/>
    </source>
</evidence>
<evidence type="ECO:0000313" key="13">
    <source>
        <dbReference type="EMBL" id="ODQ79534.1"/>
    </source>
</evidence>
<dbReference type="GO" id="GO:0006144">
    <property type="term" value="P:purine nucleobase metabolic process"/>
    <property type="evidence" value="ECO:0007669"/>
    <property type="project" value="EnsemblFungi"/>
</dbReference>
<organism evidence="13 14">
    <name type="scientific">Babjeviella inositovora NRRL Y-12698</name>
    <dbReference type="NCBI Taxonomy" id="984486"/>
    <lineage>
        <taxon>Eukaryota</taxon>
        <taxon>Fungi</taxon>
        <taxon>Dikarya</taxon>
        <taxon>Ascomycota</taxon>
        <taxon>Saccharomycotina</taxon>
        <taxon>Pichiomycetes</taxon>
        <taxon>Serinales incertae sedis</taxon>
        <taxon>Babjeviella</taxon>
    </lineage>
</organism>
<dbReference type="GO" id="GO:0004001">
    <property type="term" value="F:adenosine kinase activity"/>
    <property type="evidence" value="ECO:0007669"/>
    <property type="project" value="UniProtKB-UniRule"/>
</dbReference>
<comment type="cofactor">
    <cofactor evidence="1 11">
        <name>Mg(2+)</name>
        <dbReference type="ChEBI" id="CHEBI:18420"/>
    </cofactor>
</comment>
<dbReference type="InterPro" id="IPR002173">
    <property type="entry name" value="Carboh/pur_kinase_PfkB_CS"/>
</dbReference>
<evidence type="ECO:0000256" key="3">
    <source>
        <dbReference type="ARBA" id="ARBA00010688"/>
    </source>
</evidence>
<dbReference type="Pfam" id="PF00294">
    <property type="entry name" value="PfkB"/>
    <property type="match status" value="1"/>
</dbReference>
<evidence type="ECO:0000256" key="5">
    <source>
        <dbReference type="ARBA" id="ARBA00022679"/>
    </source>
</evidence>
<dbReference type="GeneID" id="30148685"/>
<dbReference type="Proteomes" id="UP000094336">
    <property type="component" value="Unassembled WGS sequence"/>
</dbReference>
<name>A0A1E3QPZ4_9ASCO</name>
<dbReference type="GO" id="GO:0005634">
    <property type="term" value="C:nucleus"/>
    <property type="evidence" value="ECO:0007669"/>
    <property type="project" value="TreeGrafter"/>
</dbReference>
<evidence type="ECO:0000256" key="8">
    <source>
        <dbReference type="ARBA" id="ARBA00022777"/>
    </source>
</evidence>
<evidence type="ECO:0000256" key="10">
    <source>
        <dbReference type="PIRSR" id="PIRSR601805-1"/>
    </source>
</evidence>
<dbReference type="InterPro" id="IPR011611">
    <property type="entry name" value="PfkB_dom"/>
</dbReference>
<dbReference type="RefSeq" id="XP_018984862.1">
    <property type="nucleotide sequence ID" value="XM_019130832.1"/>
</dbReference>
<keyword evidence="11" id="KW-0460">Magnesium</keyword>
<comment type="pathway">
    <text evidence="2 11">Purine metabolism; AMP biosynthesis via salvage pathway; AMP from adenosine: step 1/1.</text>
</comment>
<evidence type="ECO:0000256" key="11">
    <source>
        <dbReference type="RuleBase" id="RU368116"/>
    </source>
</evidence>
<dbReference type="PANTHER" id="PTHR45769">
    <property type="entry name" value="ADENOSINE KINASE"/>
    <property type="match status" value="1"/>
</dbReference>
<evidence type="ECO:0000313" key="14">
    <source>
        <dbReference type="Proteomes" id="UP000094336"/>
    </source>
</evidence>
<dbReference type="STRING" id="984486.A0A1E3QPZ4"/>
<keyword evidence="5 11" id="KW-0808">Transferase</keyword>
<dbReference type="CDD" id="cd01168">
    <property type="entry name" value="adenosine_kinase"/>
    <property type="match status" value="1"/>
</dbReference>
<reference evidence="14" key="1">
    <citation type="submission" date="2016-05" db="EMBL/GenBank/DDBJ databases">
        <title>Comparative genomics of biotechnologically important yeasts.</title>
        <authorList>
            <consortium name="DOE Joint Genome Institute"/>
            <person name="Riley R."/>
            <person name="Haridas S."/>
            <person name="Wolfe K.H."/>
            <person name="Lopes M.R."/>
            <person name="Hittinger C.T."/>
            <person name="Goker M."/>
            <person name="Salamov A."/>
            <person name="Wisecaver J."/>
            <person name="Long T.M."/>
            <person name="Aerts A.L."/>
            <person name="Barry K."/>
            <person name="Choi C."/>
            <person name="Clum A."/>
            <person name="Coughlan A.Y."/>
            <person name="Deshpande S."/>
            <person name="Douglass A.P."/>
            <person name="Hanson S.J."/>
            <person name="Klenk H.-P."/>
            <person name="Labutti K."/>
            <person name="Lapidus A."/>
            <person name="Lindquist E."/>
            <person name="Lipzen A."/>
            <person name="Meier-Kolthoff J.P."/>
            <person name="Ohm R.A."/>
            <person name="Otillar R.P."/>
            <person name="Pangilinan J."/>
            <person name="Peng Y."/>
            <person name="Rokas A."/>
            <person name="Rosa C.A."/>
            <person name="Scheuner C."/>
            <person name="Sibirny A.A."/>
            <person name="Slot J.C."/>
            <person name="Stielow J.B."/>
            <person name="Sun H."/>
            <person name="Kurtzman C.P."/>
            <person name="Blackwell M."/>
            <person name="Grigoriev I.V."/>
            <person name="Jeffries T.W."/>
        </authorList>
    </citation>
    <scope>NUCLEOTIDE SEQUENCE [LARGE SCALE GENOMIC DNA]</scope>
    <source>
        <strain evidence="14">NRRL Y-12698</strain>
    </source>
</reference>
<evidence type="ECO:0000259" key="12">
    <source>
        <dbReference type="Pfam" id="PF00294"/>
    </source>
</evidence>
<keyword evidence="8 11" id="KW-0418">Kinase</keyword>
<dbReference type="GO" id="GO:0006166">
    <property type="term" value="P:purine ribonucleoside salvage"/>
    <property type="evidence" value="ECO:0007669"/>
    <property type="project" value="UniProtKB-KW"/>
</dbReference>
<dbReference type="FunFam" id="3.40.1190.20:FF:000014">
    <property type="entry name" value="ADO1p Adenosine kinase"/>
    <property type="match status" value="1"/>
</dbReference>
<sequence length="346" mass="37478">MSFPLICLGNPLLDLQVDATKSFLEKYDLKDDDAILASEKHMPIYKEVLNMDGVKLVAGGAAQNTARGAQYLLPADSVVYFGSVGKDEYSAKLNEANAKYGLRTEYQFQENHATGKCAVLINGHNRSMATDLAAANHFTPEHLQIPANWKLVENGTHYYIGGYHLTVSPPAIKLLAEHASANNKTIAMNLSAPFIPEFFKGALDEIVPYIDYIIANESEAAAYASSHGLPESSTVAEIAQHIAKLEKVNAKRPRTVVFTQGLDPTITATYDATADKLDVKEYQVYPLESSKIVDTNGAGDAFAAGFMAALVEGKNLAQAVDVGQWMAALSIQEVGPTFPFPKKSYA</sequence>
<keyword evidence="7 11" id="KW-0547">Nucleotide-binding</keyword>
<evidence type="ECO:0000256" key="1">
    <source>
        <dbReference type="ARBA" id="ARBA00001946"/>
    </source>
</evidence>
<dbReference type="EMBL" id="KV454432">
    <property type="protein sequence ID" value="ODQ79534.1"/>
    <property type="molecule type" value="Genomic_DNA"/>
</dbReference>
<feature type="domain" description="Carbohydrate kinase PfkB" evidence="12">
    <location>
        <begin position="23"/>
        <end position="342"/>
    </location>
</feature>